<evidence type="ECO:0000313" key="10">
    <source>
        <dbReference type="EMBL" id="AFP85354.1"/>
    </source>
</evidence>
<dbReference type="RefSeq" id="WP_014888651.1">
    <property type="nucleotide sequence ID" value="NC_018420.1"/>
</dbReference>
<dbReference type="PANTHER" id="PTHR12532">
    <property type="entry name" value="TRANSLATIONAL ACTIVATOR OF CYTOCHROME C OXIDASE 1"/>
    <property type="match status" value="1"/>
</dbReference>
<evidence type="ECO:0000256" key="1">
    <source>
        <dbReference type="ARBA" id="ARBA00008724"/>
    </source>
</evidence>
<dbReference type="AlphaFoldDB" id="J3Z4X1"/>
<dbReference type="NCBIfam" id="NF009044">
    <property type="entry name" value="PRK12378.1"/>
    <property type="match status" value="1"/>
</dbReference>
<name>J3Z4X1_9ENTR</name>
<dbReference type="KEGG" id="sehc:A35E_00028"/>
<dbReference type="InterPro" id="IPR002876">
    <property type="entry name" value="Transcrip_reg_TACO1-like"/>
</dbReference>
<sequence>MAGHSKWSNIKHRKAKQNSKREKVVSKIVREVVVAARLGGSNLTSNPRLRAAVDKAFSHNMMRNTLNRAIARGINGGDNIQTESIVTYEGYGSGGTAVMVKCCSDNHDRTASLIRDAFSKTGGNLSANGSVSCLFIKKGIISFSPGLIEDNIISAAVESGADDIIVNNNGSINVYTSFEFFEKVKKMLETAKFIPIKSIIDWIPLTYINLDLKATSRLVELIDILERCDNVKKIYHNGITCSSENVFSREKNYQLS</sequence>
<dbReference type="GO" id="GO:0005829">
    <property type="term" value="C:cytosol"/>
    <property type="evidence" value="ECO:0007669"/>
    <property type="project" value="TreeGrafter"/>
</dbReference>
<reference evidence="10 11" key="1">
    <citation type="journal article" date="2012" name="Mol. Biol. Evol.">
        <title>Genome reduction and co-evolution between the primary and secondary bacterial symbionts of psyllids.</title>
        <authorList>
            <person name="Sloan D.B."/>
            <person name="Moran N.A."/>
        </authorList>
    </citation>
    <scope>NUCLEOTIDE SEQUENCE [LARGE SCALE GENOMIC DNA]</scope>
    <source>
        <strain evidence="10">Hcub_S</strain>
    </source>
</reference>
<dbReference type="Pfam" id="PF01709">
    <property type="entry name" value="Transcrip_reg"/>
    <property type="match status" value="1"/>
</dbReference>
<feature type="region of interest" description="Disordered" evidence="7">
    <location>
        <begin position="1"/>
        <end position="22"/>
    </location>
</feature>
<dbReference type="InterPro" id="IPR029072">
    <property type="entry name" value="YebC-like"/>
</dbReference>
<dbReference type="STRING" id="134287.A35E_00028"/>
<dbReference type="PATRIC" id="fig|134287.3.peg.29"/>
<feature type="domain" description="TACO1/YebC-like second and third" evidence="8">
    <location>
        <begin position="86"/>
        <end position="237"/>
    </location>
</feature>
<dbReference type="FunFam" id="1.10.10.200:FF:000002">
    <property type="entry name" value="Probable transcriptional regulatory protein CLM62_37755"/>
    <property type="match status" value="1"/>
</dbReference>
<dbReference type="Proteomes" id="UP000003937">
    <property type="component" value="Chromosome"/>
</dbReference>
<evidence type="ECO:0000256" key="2">
    <source>
        <dbReference type="ARBA" id="ARBA00022490"/>
    </source>
</evidence>
<dbReference type="InterPro" id="IPR049083">
    <property type="entry name" value="TACO1_YebC_N"/>
</dbReference>
<dbReference type="PANTHER" id="PTHR12532:SF6">
    <property type="entry name" value="TRANSCRIPTIONAL REGULATORY PROTEIN YEBC-RELATED"/>
    <property type="match status" value="1"/>
</dbReference>
<dbReference type="EMBL" id="CP003547">
    <property type="protein sequence ID" value="AFP85354.1"/>
    <property type="molecule type" value="Genomic_DNA"/>
</dbReference>
<evidence type="ECO:0000313" key="11">
    <source>
        <dbReference type="Proteomes" id="UP000003937"/>
    </source>
</evidence>
<evidence type="ECO:0000256" key="3">
    <source>
        <dbReference type="ARBA" id="ARBA00023015"/>
    </source>
</evidence>
<dbReference type="GO" id="GO:0006355">
    <property type="term" value="P:regulation of DNA-templated transcription"/>
    <property type="evidence" value="ECO:0007669"/>
    <property type="project" value="UniProtKB-UniRule"/>
</dbReference>
<dbReference type="Pfam" id="PF20772">
    <property type="entry name" value="TACO1_YebC_N"/>
    <property type="match status" value="1"/>
</dbReference>
<dbReference type="Gene3D" id="3.30.70.980">
    <property type="match status" value="2"/>
</dbReference>
<keyword evidence="4 6" id="KW-0238">DNA-binding</keyword>
<dbReference type="InterPro" id="IPR048300">
    <property type="entry name" value="TACO1_YebC-like_2nd/3rd_dom"/>
</dbReference>
<accession>J3Z4X1</accession>
<evidence type="ECO:0000256" key="6">
    <source>
        <dbReference type="HAMAP-Rule" id="MF_00693"/>
    </source>
</evidence>
<dbReference type="InterPro" id="IPR017856">
    <property type="entry name" value="Integrase-like_N"/>
</dbReference>
<proteinExistence type="inferred from homology"/>
<dbReference type="SUPFAM" id="SSF75625">
    <property type="entry name" value="YebC-like"/>
    <property type="match status" value="1"/>
</dbReference>
<dbReference type="Gene3D" id="1.10.10.200">
    <property type="match status" value="1"/>
</dbReference>
<comment type="subcellular location">
    <subcellularLocation>
        <location evidence="6">Cytoplasm</location>
    </subcellularLocation>
</comment>
<dbReference type="NCBIfam" id="TIGR01033">
    <property type="entry name" value="YebC/PmpR family DNA-binding transcriptional regulator"/>
    <property type="match status" value="1"/>
</dbReference>
<gene>
    <name evidence="10" type="ORF">A35E_00028</name>
</gene>
<evidence type="ECO:0000256" key="4">
    <source>
        <dbReference type="ARBA" id="ARBA00023125"/>
    </source>
</evidence>
<keyword evidence="5 6" id="KW-0804">Transcription</keyword>
<dbReference type="OrthoDB" id="9781053at2"/>
<comment type="similarity">
    <text evidence="1 6">Belongs to the TACO1 family.</text>
</comment>
<evidence type="ECO:0000259" key="9">
    <source>
        <dbReference type="Pfam" id="PF20772"/>
    </source>
</evidence>
<protein>
    <recommendedName>
        <fullName evidence="6">Probable transcriptional regulatory protein A35E_00028</fullName>
    </recommendedName>
</protein>
<evidence type="ECO:0000256" key="7">
    <source>
        <dbReference type="SAM" id="MobiDB-lite"/>
    </source>
</evidence>
<dbReference type="NCBIfam" id="NF001030">
    <property type="entry name" value="PRK00110.1"/>
    <property type="match status" value="1"/>
</dbReference>
<keyword evidence="2 6" id="KW-0963">Cytoplasm</keyword>
<keyword evidence="11" id="KW-1185">Reference proteome</keyword>
<dbReference type="HOGENOM" id="CLU_062974_2_2_6"/>
<evidence type="ECO:0000259" key="8">
    <source>
        <dbReference type="Pfam" id="PF01709"/>
    </source>
</evidence>
<organism evidence="10 11">
    <name type="scientific">secondary endosymbiont of Heteropsylla cubana</name>
    <dbReference type="NCBI Taxonomy" id="134287"/>
    <lineage>
        <taxon>Bacteria</taxon>
        <taxon>Pseudomonadati</taxon>
        <taxon>Pseudomonadota</taxon>
        <taxon>Gammaproteobacteria</taxon>
        <taxon>Enterobacterales</taxon>
        <taxon>Enterobacteriaceae</taxon>
        <taxon>aphid secondary symbionts</taxon>
    </lineage>
</organism>
<feature type="compositionally biased region" description="Basic residues" evidence="7">
    <location>
        <begin position="9"/>
        <end position="18"/>
    </location>
</feature>
<dbReference type="HAMAP" id="MF_00693">
    <property type="entry name" value="Transcrip_reg_TACO1"/>
    <property type="match status" value="1"/>
</dbReference>
<dbReference type="GO" id="GO:0003677">
    <property type="term" value="F:DNA binding"/>
    <property type="evidence" value="ECO:0007669"/>
    <property type="project" value="UniProtKB-UniRule"/>
</dbReference>
<evidence type="ECO:0000256" key="5">
    <source>
        <dbReference type="ARBA" id="ARBA00023163"/>
    </source>
</evidence>
<dbReference type="InterPro" id="IPR026564">
    <property type="entry name" value="Transcrip_reg_TACO1-like_dom3"/>
</dbReference>
<feature type="domain" description="TACO1/YebC-like N-terminal" evidence="9">
    <location>
        <begin position="5"/>
        <end position="73"/>
    </location>
</feature>
<keyword evidence="3 6" id="KW-0805">Transcription regulation</keyword>